<organism evidence="1 2">
    <name type="scientific">Neisseria meningitidis serogroup B</name>
    <dbReference type="NCBI Taxonomy" id="491"/>
    <lineage>
        <taxon>Bacteria</taxon>
        <taxon>Pseudomonadati</taxon>
        <taxon>Pseudomonadota</taxon>
        <taxon>Betaproteobacteria</taxon>
        <taxon>Neisseriales</taxon>
        <taxon>Neisseriaceae</taxon>
        <taxon>Neisseria</taxon>
    </lineage>
</organism>
<accession>A0A0H5QFI1</accession>
<reference evidence="1 2" key="1">
    <citation type="submission" date="2014-11" db="EMBL/GenBank/DDBJ databases">
        <authorList>
            <person name="Diene M.Seydina."/>
        </authorList>
    </citation>
    <scope>NUCLEOTIDE SEQUENCE [LARGE SCALE GENOMIC DNA]</scope>
    <source>
        <strain evidence="1 2">Neisseria meningitidis CHUV</strain>
    </source>
</reference>
<sequence>MTIQKLPETQKKRNRTNRIPAFTGMTGFWVVVIYRENRNPYAVIPAQAGI</sequence>
<name>A0A0H5QFI1_NEIMI</name>
<protein>
    <submittedName>
        <fullName evidence="1">Uncharacterized protein</fullName>
    </submittedName>
</protein>
<dbReference type="AlphaFoldDB" id="A0A0H5QFI1"/>
<dbReference type="Proteomes" id="UP000182715">
    <property type="component" value="Unassembled WGS sequence"/>
</dbReference>
<dbReference type="EMBL" id="CVTF01000114">
    <property type="protein sequence ID" value="CRZ00025.1"/>
    <property type="molecule type" value="Genomic_DNA"/>
</dbReference>
<evidence type="ECO:0000313" key="1">
    <source>
        <dbReference type="EMBL" id="CRZ00025.1"/>
    </source>
</evidence>
<proteinExistence type="predicted"/>
<evidence type="ECO:0000313" key="2">
    <source>
        <dbReference type="Proteomes" id="UP000182715"/>
    </source>
</evidence>